<dbReference type="SUPFAM" id="SSF47413">
    <property type="entry name" value="lambda repressor-like DNA-binding domains"/>
    <property type="match status" value="1"/>
</dbReference>
<evidence type="ECO:0000313" key="6">
    <source>
        <dbReference type="Proteomes" id="UP001060164"/>
    </source>
</evidence>
<dbReference type="CDD" id="cd06267">
    <property type="entry name" value="PBP1_LacI_sugar_binding-like"/>
    <property type="match status" value="1"/>
</dbReference>
<keyword evidence="2" id="KW-0238">DNA-binding</keyword>
<evidence type="ECO:0000313" key="5">
    <source>
        <dbReference type="EMBL" id="UWP60536.1"/>
    </source>
</evidence>
<dbReference type="Gene3D" id="3.40.50.2300">
    <property type="match status" value="2"/>
</dbReference>
<feature type="domain" description="HTH lacI-type" evidence="4">
    <location>
        <begin position="1"/>
        <end position="55"/>
    </location>
</feature>
<dbReference type="Gene3D" id="1.10.260.40">
    <property type="entry name" value="lambda repressor-like DNA-binding domains"/>
    <property type="match status" value="1"/>
</dbReference>
<organism evidence="5 6">
    <name type="scientific">Ruminococcus gauvreauii</name>
    <dbReference type="NCBI Taxonomy" id="438033"/>
    <lineage>
        <taxon>Bacteria</taxon>
        <taxon>Bacillati</taxon>
        <taxon>Bacillota</taxon>
        <taxon>Clostridia</taxon>
        <taxon>Eubacteriales</taxon>
        <taxon>Oscillospiraceae</taxon>
        <taxon>Ruminococcus</taxon>
    </lineage>
</organism>
<dbReference type="InterPro" id="IPR010982">
    <property type="entry name" value="Lambda_DNA-bd_dom_sf"/>
</dbReference>
<dbReference type="Pfam" id="PF13377">
    <property type="entry name" value="Peripla_BP_3"/>
    <property type="match status" value="1"/>
</dbReference>
<dbReference type="PANTHER" id="PTHR30146">
    <property type="entry name" value="LACI-RELATED TRANSCRIPTIONAL REPRESSOR"/>
    <property type="match status" value="1"/>
</dbReference>
<dbReference type="InterPro" id="IPR028082">
    <property type="entry name" value="Peripla_BP_I"/>
</dbReference>
<keyword evidence="3" id="KW-0804">Transcription</keyword>
<keyword evidence="6" id="KW-1185">Reference proteome</keyword>
<protein>
    <submittedName>
        <fullName evidence="5">LacI family transcriptional regulator</fullName>
    </submittedName>
</protein>
<dbReference type="SUPFAM" id="SSF53822">
    <property type="entry name" value="Periplasmic binding protein-like I"/>
    <property type="match status" value="1"/>
</dbReference>
<evidence type="ECO:0000256" key="2">
    <source>
        <dbReference type="ARBA" id="ARBA00023125"/>
    </source>
</evidence>
<gene>
    <name evidence="5" type="ORF">NQ502_05730</name>
</gene>
<dbReference type="Pfam" id="PF00356">
    <property type="entry name" value="LacI"/>
    <property type="match status" value="1"/>
</dbReference>
<dbReference type="PANTHER" id="PTHR30146:SF109">
    <property type="entry name" value="HTH-TYPE TRANSCRIPTIONAL REGULATOR GALS"/>
    <property type="match status" value="1"/>
</dbReference>
<dbReference type="SMART" id="SM00354">
    <property type="entry name" value="HTH_LACI"/>
    <property type="match status" value="1"/>
</dbReference>
<evidence type="ECO:0000256" key="1">
    <source>
        <dbReference type="ARBA" id="ARBA00023015"/>
    </source>
</evidence>
<dbReference type="InterPro" id="IPR000843">
    <property type="entry name" value="HTH_LacI"/>
</dbReference>
<dbReference type="PROSITE" id="PS50932">
    <property type="entry name" value="HTH_LACI_2"/>
    <property type="match status" value="1"/>
</dbReference>
<dbReference type="RefSeq" id="WP_028529710.1">
    <property type="nucleotide sequence ID" value="NZ_CABLBR010000031.1"/>
</dbReference>
<proteinExistence type="predicted"/>
<dbReference type="Proteomes" id="UP001060164">
    <property type="component" value="Chromosome"/>
</dbReference>
<name>A0ABY5VJY8_9FIRM</name>
<reference evidence="5" key="1">
    <citation type="journal article" date="2022" name="Cell">
        <title>Design, construction, and in vivo augmentation of a complex gut microbiome.</title>
        <authorList>
            <person name="Cheng A.G."/>
            <person name="Ho P.Y."/>
            <person name="Aranda-Diaz A."/>
            <person name="Jain S."/>
            <person name="Yu F.B."/>
            <person name="Meng X."/>
            <person name="Wang M."/>
            <person name="Iakiviak M."/>
            <person name="Nagashima K."/>
            <person name="Zhao A."/>
            <person name="Murugkar P."/>
            <person name="Patil A."/>
            <person name="Atabakhsh K."/>
            <person name="Weakley A."/>
            <person name="Yan J."/>
            <person name="Brumbaugh A.R."/>
            <person name="Higginbottom S."/>
            <person name="Dimas A."/>
            <person name="Shiver A.L."/>
            <person name="Deutschbauer A."/>
            <person name="Neff N."/>
            <person name="Sonnenburg J.L."/>
            <person name="Huang K.C."/>
            <person name="Fischbach M.A."/>
        </authorList>
    </citation>
    <scope>NUCLEOTIDE SEQUENCE</scope>
    <source>
        <strain evidence="5">DSM 19829</strain>
    </source>
</reference>
<evidence type="ECO:0000256" key="3">
    <source>
        <dbReference type="ARBA" id="ARBA00023163"/>
    </source>
</evidence>
<dbReference type="EMBL" id="CP102290">
    <property type="protein sequence ID" value="UWP60536.1"/>
    <property type="molecule type" value="Genomic_DNA"/>
</dbReference>
<accession>A0ABY5VJY8</accession>
<evidence type="ECO:0000259" key="4">
    <source>
        <dbReference type="PROSITE" id="PS50932"/>
    </source>
</evidence>
<keyword evidence="1" id="KW-0805">Transcription regulation</keyword>
<sequence length="336" mass="38062">MTSRELAALAGVSQSTVSRVLNNCDHVSDRKRQKVMELARIYNFELDGNARSLKTQKLNRVGVFLSDYFVGFDRNLFWSNIYSKLHTELREKGLTALPVYACDAPMQETLNRLIRQRQMDHIILVATDKFYGEDNLQILFEKEIPFVCIYDRAKDNRYYRRQDVNIIALDFKSAGRIAASFLYQRGHRRLALHINSNDQSNNSRCCGFRGALPGDCTIQEIKTRSGISPITFEGGYAAAADHLDIFRECTAVLAANDAAAIGMISALQECGLKVPGDISVIGINDIPMCRWWRPHLTTVAFDVQEIITHTIDLLTRGREARQMIISPKLVVRESVK</sequence>
<dbReference type="InterPro" id="IPR046335">
    <property type="entry name" value="LacI/GalR-like_sensor"/>
</dbReference>
<dbReference type="CDD" id="cd01392">
    <property type="entry name" value="HTH_LacI"/>
    <property type="match status" value="1"/>
</dbReference>